<evidence type="ECO:0000256" key="1">
    <source>
        <dbReference type="SAM" id="MobiDB-lite"/>
    </source>
</evidence>
<name>A0AAW0WJR9_CHEQU</name>
<dbReference type="AlphaFoldDB" id="A0AAW0WJR9"/>
<evidence type="ECO:0000313" key="2">
    <source>
        <dbReference type="EMBL" id="KAK8727639.1"/>
    </source>
</evidence>
<dbReference type="EMBL" id="JARKIK010000075">
    <property type="protein sequence ID" value="KAK8727639.1"/>
    <property type="molecule type" value="Genomic_DNA"/>
</dbReference>
<organism evidence="2 3">
    <name type="scientific">Cherax quadricarinatus</name>
    <name type="common">Australian red claw crayfish</name>
    <dbReference type="NCBI Taxonomy" id="27406"/>
    <lineage>
        <taxon>Eukaryota</taxon>
        <taxon>Metazoa</taxon>
        <taxon>Ecdysozoa</taxon>
        <taxon>Arthropoda</taxon>
        <taxon>Crustacea</taxon>
        <taxon>Multicrustacea</taxon>
        <taxon>Malacostraca</taxon>
        <taxon>Eumalacostraca</taxon>
        <taxon>Eucarida</taxon>
        <taxon>Decapoda</taxon>
        <taxon>Pleocyemata</taxon>
        <taxon>Astacidea</taxon>
        <taxon>Parastacoidea</taxon>
        <taxon>Parastacidae</taxon>
        <taxon>Cherax</taxon>
    </lineage>
</organism>
<proteinExistence type="predicted"/>
<accession>A0AAW0WJR9</accession>
<feature type="compositionally biased region" description="Polar residues" evidence="1">
    <location>
        <begin position="62"/>
        <end position="81"/>
    </location>
</feature>
<keyword evidence="3" id="KW-1185">Reference proteome</keyword>
<reference evidence="2 3" key="1">
    <citation type="journal article" date="2024" name="BMC Genomics">
        <title>Genome assembly of redclaw crayfish (Cherax quadricarinatus) provides insights into its immune adaptation and hypoxia tolerance.</title>
        <authorList>
            <person name="Liu Z."/>
            <person name="Zheng J."/>
            <person name="Li H."/>
            <person name="Fang K."/>
            <person name="Wang S."/>
            <person name="He J."/>
            <person name="Zhou D."/>
            <person name="Weng S."/>
            <person name="Chi M."/>
            <person name="Gu Z."/>
            <person name="He J."/>
            <person name="Li F."/>
            <person name="Wang M."/>
        </authorList>
    </citation>
    <scope>NUCLEOTIDE SEQUENCE [LARGE SCALE GENOMIC DNA]</scope>
    <source>
        <strain evidence="2">ZL_2023a</strain>
    </source>
</reference>
<comment type="caution">
    <text evidence="2">The sequence shown here is derived from an EMBL/GenBank/DDBJ whole genome shotgun (WGS) entry which is preliminary data.</text>
</comment>
<dbReference type="Proteomes" id="UP001445076">
    <property type="component" value="Unassembled WGS sequence"/>
</dbReference>
<feature type="non-terminal residue" evidence="2">
    <location>
        <position position="1"/>
    </location>
</feature>
<sequence length="489" mass="53920">NNDRNFVQPPSLYGSHDGLQSQLSSTVGCQKLFPDSSHSSGPSDCRVNVQSAPVLLGTSLSHETLEPNGNKSQMQKQSCVQPTPAPVQFSNDKRGPGLNRPGGHHAATRQNQNLHLDQVQISLKELCSLETPPQEEQDDNFLEALKDLLSYKIKSRLWCTSIDNLCDSLKTATLVPLIRNVIECILEADPNEMREMQGSLPPSLYKLFQAVCIVEVRLKLPPLSLIKLSSRTVHNLVCKPSLNLRPHSLACLALWYTAAMSIPDERGVQQWQLGRSFLIDLLFHHPGQVHLALLTAATANRKLFHRIISYKAGTGIEKFVLWVAHHGVWVGCASVRQKLIKWFAKSCSVRNPPQNPTHFAEELLTQLTGTCDKNLLMNLVTSIVVLARWLGTGQTQEHLLPAVSNVTAKHKQSKCKSAAEDTSKPKILTEELFAEISLLFSNLSRALESSSDTQLLGEGHEDAQGDVITKVKDALLQLLSLTKTSGSTP</sequence>
<protein>
    <submittedName>
        <fullName evidence="2">Uncharacterized protein</fullName>
    </submittedName>
</protein>
<evidence type="ECO:0000313" key="3">
    <source>
        <dbReference type="Proteomes" id="UP001445076"/>
    </source>
</evidence>
<feature type="region of interest" description="Disordered" evidence="1">
    <location>
        <begin position="62"/>
        <end position="107"/>
    </location>
</feature>
<gene>
    <name evidence="2" type="ORF">OTU49_009666</name>
</gene>